<feature type="region of interest" description="Disordered" evidence="1">
    <location>
        <begin position="1"/>
        <end position="23"/>
    </location>
</feature>
<dbReference type="Proteomes" id="UP000281406">
    <property type="component" value="Unassembled WGS sequence"/>
</dbReference>
<comment type="caution">
    <text evidence="2">The sequence shown here is derived from an EMBL/GenBank/DDBJ whole genome shotgun (WGS) entry which is preliminary data.</text>
</comment>
<protein>
    <submittedName>
        <fullName evidence="2">Uncharacterized protein</fullName>
    </submittedName>
</protein>
<feature type="region of interest" description="Disordered" evidence="1">
    <location>
        <begin position="41"/>
        <end position="108"/>
    </location>
</feature>
<dbReference type="AlphaFoldDB" id="A0A3N0XX52"/>
<dbReference type="EMBL" id="RJVU01057857">
    <property type="protein sequence ID" value="ROK15870.1"/>
    <property type="molecule type" value="Genomic_DNA"/>
</dbReference>
<reference evidence="2 3" key="1">
    <citation type="submission" date="2018-10" db="EMBL/GenBank/DDBJ databases">
        <title>Genome assembly for a Yunnan-Guizhou Plateau 3E fish, Anabarilius grahami (Regan), and its evolutionary and genetic applications.</title>
        <authorList>
            <person name="Jiang W."/>
        </authorList>
    </citation>
    <scope>NUCLEOTIDE SEQUENCE [LARGE SCALE GENOMIC DNA]</scope>
    <source>
        <strain evidence="2">AG-KIZ</strain>
        <tissue evidence="2">Muscle</tissue>
    </source>
</reference>
<sequence>MESSADLIRHSESAVGVLEARAETDTLELSTGFRFKRHADLLPALQGFRGQRQRDRQTDRKADRQTDRQTGRQKGRETDRLETDRQTDIETDRQTGRQADRQTERQRD</sequence>
<evidence type="ECO:0000313" key="2">
    <source>
        <dbReference type="EMBL" id="ROK15870.1"/>
    </source>
</evidence>
<proteinExistence type="predicted"/>
<dbReference type="OrthoDB" id="10068961at2759"/>
<evidence type="ECO:0000256" key="1">
    <source>
        <dbReference type="SAM" id="MobiDB-lite"/>
    </source>
</evidence>
<name>A0A3N0XX52_ANAGA</name>
<feature type="compositionally biased region" description="Basic and acidic residues" evidence="1">
    <location>
        <begin position="52"/>
        <end position="108"/>
    </location>
</feature>
<evidence type="ECO:0000313" key="3">
    <source>
        <dbReference type="Proteomes" id="UP000281406"/>
    </source>
</evidence>
<accession>A0A3N0XX52</accession>
<keyword evidence="3" id="KW-1185">Reference proteome</keyword>
<organism evidence="2 3">
    <name type="scientific">Anabarilius grahami</name>
    <name type="common">Kanglang fish</name>
    <name type="synonym">Barilius grahami</name>
    <dbReference type="NCBI Taxonomy" id="495550"/>
    <lineage>
        <taxon>Eukaryota</taxon>
        <taxon>Metazoa</taxon>
        <taxon>Chordata</taxon>
        <taxon>Craniata</taxon>
        <taxon>Vertebrata</taxon>
        <taxon>Euteleostomi</taxon>
        <taxon>Actinopterygii</taxon>
        <taxon>Neopterygii</taxon>
        <taxon>Teleostei</taxon>
        <taxon>Ostariophysi</taxon>
        <taxon>Cypriniformes</taxon>
        <taxon>Xenocyprididae</taxon>
        <taxon>Xenocypridinae</taxon>
        <taxon>Xenocypridinae incertae sedis</taxon>
        <taxon>Anabarilius</taxon>
    </lineage>
</organism>
<gene>
    <name evidence="2" type="ORF">DPX16_10174</name>
</gene>